<name>A0A7R9BNE3_9CRUS</name>
<dbReference type="Proteomes" id="UP000678499">
    <property type="component" value="Unassembled WGS sequence"/>
</dbReference>
<dbReference type="EMBL" id="OA883309">
    <property type="protein sequence ID" value="CAD7278568.1"/>
    <property type="molecule type" value="Genomic_DNA"/>
</dbReference>
<sequence length="1120" mass="120963">SVRGRRQAKETKEEGSTATPKRTAGRGKILSSQEVVENQETAPVDEKPKSVAKSRGKRVAEKVEVIESAPSPPKKSRGRGKKQAQKQEEQVVAETEVIVEVESKANKKSRGKNAPAASNGILWGHGRGLRQAEVETISPKGKRGRGRKRNAPTAAEEPQVSEEPPAVSPPKRGRAKVKKEAVPSTPKEMPVADEKSAKRDHNAGTIEESVELQDTETQPPSRRGRRGPAKSETVENEASETPAKRGRRGRAAKAAVPNDMDEQEITPLQRSVFRASPRRLRGPGNDCIDAEPQPVKDATPAKRGRPGAKAKANIADVVTDATVDGQSGEESAQSKKATPAKRGRPAGKAKALATDHGVSEENTEHPLQIKEATPAKRGRGAGKAKAQATVPEESAEPQPVKEATPAKRGRPAGKAKAQSTDVGVTEDGAENPPSVKKPTPAKRGRAAAKTKGISVESIPVEEAVPASSPVSSKGRKKRAEREASKMVVHEAAAELFLTEAGLSMVLDPVSTAVITRKSRVECAAVCFMRTNCSALMFVEMKSECKLYEMAPHAAWANTGDAAMNNNNTLGKMTELCKAFSVTPRKTFTDRVLCRIPAPENNYWEPHQETQLYFEPPAVPNLQEVHLAKDGDFYKISQAPPDLLTIPAHLKKCEFFGGAIAPMYPKKRRTALEEMILEKYPQSSSLGWQTAAAGMGTSNGTLLIPAIGISIKPSLSDPDQVWFNNTLPTIQNNGCYSLKFNGGSVAWDNASQCNTNVSGICLLSRNPYKFWTNAELENPSLSVLVNTNSECARLCKQRKVGRCRGFSTEQISNGSVLCKLPAFGEIYWTAKSSAKLHFFSPPAEAIPSGFTQAEDGGYYKIGTSASGLSQQDAINACQAMGGTTLAFPYPRKRAEKISKMMQNVGVSHSGQLKLVPNASDPHQVWPDSSSSSAMLLSSVTPSFCITLNTNTSPASASPFWNFVNCSSTIITSYICEASPPYFQIPSTKRWFRISRHPKVYHSGTSMSADWYCRRDGGTLAPTFGPTGLPTLSNALSLVLGTTFGEVFACGDDLEREGIWSMCGTTIDPSLKATQTDQQFWGPNNPGGGIVENFLSLTYSAPRSTYVWNDLYASQRPYMCEL</sequence>
<feature type="compositionally biased region" description="Low complexity" evidence="1">
    <location>
        <begin position="90"/>
        <end position="100"/>
    </location>
</feature>
<reference evidence="2" key="1">
    <citation type="submission" date="2020-11" db="EMBL/GenBank/DDBJ databases">
        <authorList>
            <person name="Tran Van P."/>
        </authorList>
    </citation>
    <scope>NUCLEOTIDE SEQUENCE</scope>
</reference>
<feature type="compositionally biased region" description="Basic residues" evidence="1">
    <location>
        <begin position="439"/>
        <end position="448"/>
    </location>
</feature>
<dbReference type="SUPFAM" id="SSF56436">
    <property type="entry name" value="C-type lectin-like"/>
    <property type="match status" value="1"/>
</dbReference>
<accession>A0A7R9BNE3</accession>
<feature type="non-terminal residue" evidence="2">
    <location>
        <position position="1120"/>
    </location>
</feature>
<proteinExistence type="predicted"/>
<dbReference type="EMBL" id="CAJPEX010001272">
    <property type="protein sequence ID" value="CAG0918720.1"/>
    <property type="molecule type" value="Genomic_DNA"/>
</dbReference>
<feature type="compositionally biased region" description="Basic and acidic residues" evidence="1">
    <location>
        <begin position="357"/>
        <end position="368"/>
    </location>
</feature>
<protein>
    <submittedName>
        <fullName evidence="2">Uncharacterized protein</fullName>
    </submittedName>
</protein>
<organism evidence="2">
    <name type="scientific">Notodromas monacha</name>
    <dbReference type="NCBI Taxonomy" id="399045"/>
    <lineage>
        <taxon>Eukaryota</taxon>
        <taxon>Metazoa</taxon>
        <taxon>Ecdysozoa</taxon>
        <taxon>Arthropoda</taxon>
        <taxon>Crustacea</taxon>
        <taxon>Oligostraca</taxon>
        <taxon>Ostracoda</taxon>
        <taxon>Podocopa</taxon>
        <taxon>Podocopida</taxon>
        <taxon>Cypridocopina</taxon>
        <taxon>Cypridoidea</taxon>
        <taxon>Cyprididae</taxon>
        <taxon>Notodromas</taxon>
    </lineage>
</organism>
<feature type="region of interest" description="Disordered" evidence="1">
    <location>
        <begin position="1"/>
        <end position="483"/>
    </location>
</feature>
<feature type="non-terminal residue" evidence="2">
    <location>
        <position position="1"/>
    </location>
</feature>
<feature type="compositionally biased region" description="Basic and acidic residues" evidence="1">
    <location>
        <begin position="190"/>
        <end position="202"/>
    </location>
</feature>
<gene>
    <name evidence="2" type="ORF">NMOB1V02_LOCUS6267</name>
</gene>
<evidence type="ECO:0000313" key="2">
    <source>
        <dbReference type="EMBL" id="CAD7278568.1"/>
    </source>
</evidence>
<keyword evidence="3" id="KW-1185">Reference proteome</keyword>
<evidence type="ECO:0000313" key="3">
    <source>
        <dbReference type="Proteomes" id="UP000678499"/>
    </source>
</evidence>
<evidence type="ECO:0000256" key="1">
    <source>
        <dbReference type="SAM" id="MobiDB-lite"/>
    </source>
</evidence>
<dbReference type="InterPro" id="IPR016187">
    <property type="entry name" value="CTDL_fold"/>
</dbReference>
<feature type="compositionally biased region" description="Polar residues" evidence="1">
    <location>
        <begin position="324"/>
        <end position="336"/>
    </location>
</feature>
<dbReference type="AlphaFoldDB" id="A0A7R9BNE3"/>
<feature type="compositionally biased region" description="Basic residues" evidence="1">
    <location>
        <begin position="74"/>
        <end position="84"/>
    </location>
</feature>
<feature type="compositionally biased region" description="Basic residues" evidence="1">
    <location>
        <begin position="140"/>
        <end position="150"/>
    </location>
</feature>
<feature type="compositionally biased region" description="Basic residues" evidence="1">
    <location>
        <begin position="338"/>
        <end position="347"/>
    </location>
</feature>
<feature type="compositionally biased region" description="Polar residues" evidence="1">
    <location>
        <begin position="30"/>
        <end position="41"/>
    </location>
</feature>